<dbReference type="EMBL" id="GEHC01000250">
    <property type="protein sequence ID" value="JAV47395.1"/>
    <property type="molecule type" value="Transcribed_RNA"/>
</dbReference>
<dbReference type="PROSITE" id="PS00122">
    <property type="entry name" value="CARBOXYLESTERASE_B_1"/>
    <property type="match status" value="1"/>
</dbReference>
<proteinExistence type="inferred from homology"/>
<dbReference type="GO" id="GO:0052689">
    <property type="term" value="F:carboxylic ester hydrolase activity"/>
    <property type="evidence" value="ECO:0007669"/>
    <property type="project" value="UniProtKB-KW"/>
</dbReference>
<comment type="similarity">
    <text evidence="1 6">Belongs to the type-B carboxylesterase/lipase family.</text>
</comment>
<dbReference type="Pfam" id="PF00135">
    <property type="entry name" value="COesterase"/>
    <property type="match status" value="1"/>
</dbReference>
<evidence type="ECO:0000259" key="7">
    <source>
        <dbReference type="Pfam" id="PF00135"/>
    </source>
</evidence>
<dbReference type="PANTHER" id="PTHR43142">
    <property type="entry name" value="CARBOXYLIC ESTER HYDROLASE"/>
    <property type="match status" value="1"/>
</dbReference>
<dbReference type="PROSITE" id="PS51257">
    <property type="entry name" value="PROKAR_LIPOPROTEIN"/>
    <property type="match status" value="1"/>
</dbReference>
<dbReference type="AlphaFoldDB" id="A0A1W7R8G4"/>
<keyword evidence="3 6" id="KW-0378">Hydrolase</keyword>
<dbReference type="Gene3D" id="3.40.50.1820">
    <property type="entry name" value="alpha/beta hydrolase"/>
    <property type="match status" value="1"/>
</dbReference>
<evidence type="ECO:0000256" key="5">
    <source>
        <dbReference type="ARBA" id="ARBA00023180"/>
    </source>
</evidence>
<dbReference type="InterPro" id="IPR002018">
    <property type="entry name" value="CarbesteraseB"/>
</dbReference>
<dbReference type="SUPFAM" id="SSF53474">
    <property type="entry name" value="alpha/beta-Hydrolases"/>
    <property type="match status" value="1"/>
</dbReference>
<evidence type="ECO:0000256" key="4">
    <source>
        <dbReference type="ARBA" id="ARBA00023157"/>
    </source>
</evidence>
<dbReference type="VEuPathDB" id="VectorBase:AALF028063"/>
<keyword evidence="6" id="KW-0732">Signal</keyword>
<keyword evidence="4" id="KW-1015">Disulfide bond</keyword>
<evidence type="ECO:0000313" key="8">
    <source>
        <dbReference type="EMBL" id="JAV47395.1"/>
    </source>
</evidence>
<evidence type="ECO:0000256" key="2">
    <source>
        <dbReference type="ARBA" id="ARBA00022487"/>
    </source>
</evidence>
<reference evidence="8" key="1">
    <citation type="submission" date="2016-03" db="EMBL/GenBank/DDBJ databases">
        <title>RNAseq analyses of the sensorial organs of adult female Aedes albopictus.</title>
        <authorList>
            <person name="Fabrizio L."/>
            <person name="Ribeiro J.M."/>
            <person name="Arca B."/>
        </authorList>
    </citation>
    <scope>NUCLEOTIDE SEQUENCE</scope>
</reference>
<dbReference type="VEuPathDB" id="VectorBase:AALC636_026959"/>
<evidence type="ECO:0000256" key="3">
    <source>
        <dbReference type="ARBA" id="ARBA00022801"/>
    </source>
</evidence>
<feature type="signal peptide" evidence="6">
    <location>
        <begin position="1"/>
        <end position="20"/>
    </location>
</feature>
<dbReference type="VEuPathDB" id="VectorBase:AALFPA_049567"/>
<sequence>MRGKHITTVLIISGVISCFGQQSGPIVNIQGLGGVLGSVGYTAWTNRTIYEFHGIPYGQAPVGALRFKPTVKVSAWGGTRDATQPGTRCPQIDVNYVNVENEDCLTLSVYSNSLDADRPVMVYIHGGWFFLGGADQYKPNFLLESNIVLVVIQYRLGPLGFLSTMSDDIPGNVGMLDVITALEWVQQYIGYFGGNSSHVTIFGESAGAAAVSSLLHSPLVQSRSTPLFQRAIMQSGSVFAPWAMSDSPLEGANDIAARLGCTGVAVEQCLRGVSIQNLLEAFSAHRSQTIANSGYPYVAGTGIVVGGPSSFLPQHPKNYLGNSQKNIAVMAGTNAQDGLFLLNELHKLQPQLLQTLNTSHALLHYVHILHEKFGHSKFDGSLEAYAFQHNFLMSEMDRLRWEDLVSSLTDICGTHGIKGPVLADVQSFSNANPGNVYLYSFDYSSSLTQRNLTVPYPHERPVHHAEELKYLFPIENLDEADVRMAKAMVQLWTSFAISGVPVADSVAHWPPMDRMFGPYLKINTESKQQNFYLNEFSATADKNRGFGGAGSRVTASVGSTVTVLIMSIAASLRR</sequence>
<protein>
    <recommendedName>
        <fullName evidence="6">Carboxylic ester hydrolase</fullName>
        <ecNumber evidence="6">3.1.1.-</ecNumber>
    </recommendedName>
</protein>
<dbReference type="PANTHER" id="PTHR43142:SF1">
    <property type="entry name" value="CARBOXYLIC ESTER HYDROLASE"/>
    <property type="match status" value="1"/>
</dbReference>
<keyword evidence="2" id="KW-0719">Serine esterase</keyword>
<dbReference type="InterPro" id="IPR019826">
    <property type="entry name" value="Carboxylesterase_B_AS"/>
</dbReference>
<evidence type="ECO:0000256" key="6">
    <source>
        <dbReference type="RuleBase" id="RU361235"/>
    </source>
</evidence>
<keyword evidence="5" id="KW-0325">Glycoprotein</keyword>
<name>A0A1W7R8G4_AEDAL</name>
<feature type="chain" id="PRO_5011821054" description="Carboxylic ester hydrolase" evidence="6">
    <location>
        <begin position="21"/>
        <end position="574"/>
    </location>
</feature>
<accession>A0A1W7R8G4</accession>
<evidence type="ECO:0000256" key="1">
    <source>
        <dbReference type="ARBA" id="ARBA00005964"/>
    </source>
</evidence>
<organism evidence="8">
    <name type="scientific">Aedes albopictus</name>
    <name type="common">Asian tiger mosquito</name>
    <name type="synonym">Stegomyia albopicta</name>
    <dbReference type="NCBI Taxonomy" id="7160"/>
    <lineage>
        <taxon>Eukaryota</taxon>
        <taxon>Metazoa</taxon>
        <taxon>Ecdysozoa</taxon>
        <taxon>Arthropoda</taxon>
        <taxon>Hexapoda</taxon>
        <taxon>Insecta</taxon>
        <taxon>Pterygota</taxon>
        <taxon>Neoptera</taxon>
        <taxon>Endopterygota</taxon>
        <taxon>Diptera</taxon>
        <taxon>Nematocera</taxon>
        <taxon>Culicoidea</taxon>
        <taxon>Culicidae</taxon>
        <taxon>Culicinae</taxon>
        <taxon>Aedini</taxon>
        <taxon>Aedes</taxon>
        <taxon>Stegomyia</taxon>
    </lineage>
</organism>
<dbReference type="InterPro" id="IPR029058">
    <property type="entry name" value="AB_hydrolase_fold"/>
</dbReference>
<feature type="domain" description="Carboxylesterase type B" evidence="7">
    <location>
        <begin position="25"/>
        <end position="531"/>
    </location>
</feature>
<dbReference type="EC" id="3.1.1.-" evidence="6"/>